<keyword evidence="1" id="KW-1185">Reference proteome</keyword>
<accession>A0A914QLH2</accession>
<reference evidence="2" key="1">
    <citation type="submission" date="2022-11" db="UniProtKB">
        <authorList>
            <consortium name="WormBaseParasite"/>
        </authorList>
    </citation>
    <scope>IDENTIFICATION</scope>
</reference>
<evidence type="ECO:0000313" key="2">
    <source>
        <dbReference type="WBParaSite" id="PDA_v2.g4518.t1"/>
    </source>
</evidence>
<dbReference type="WBParaSite" id="PDA_v2.g4518.t1">
    <property type="protein sequence ID" value="PDA_v2.g4518.t1"/>
    <property type="gene ID" value="PDA_v2.g4518"/>
</dbReference>
<proteinExistence type="predicted"/>
<dbReference type="AlphaFoldDB" id="A0A914QLH2"/>
<protein>
    <submittedName>
        <fullName evidence="2">Uncharacterized protein</fullName>
    </submittedName>
</protein>
<evidence type="ECO:0000313" key="1">
    <source>
        <dbReference type="Proteomes" id="UP000887578"/>
    </source>
</evidence>
<dbReference type="Proteomes" id="UP000887578">
    <property type="component" value="Unplaced"/>
</dbReference>
<name>A0A914QLH2_9BILA</name>
<sequence length="179" mass="20955">MSFICPKIYRCDIKVLVLQCQNMSYSEFLLISTNAEKLDFYNVTVKNEDASIVPLEKLVEVAVKVRYINLYFDENDTSITSETAKNLLKIPHFLSLEQCTLHGMPEVFDIETFCLHFRKNKVTDFDFRFLPTISQAHKERLEAIIVEIISTESHDFQIPMIGFDGQNRENYEKLFNLLR</sequence>
<organism evidence="1 2">
    <name type="scientific">Panagrolaimus davidi</name>
    <dbReference type="NCBI Taxonomy" id="227884"/>
    <lineage>
        <taxon>Eukaryota</taxon>
        <taxon>Metazoa</taxon>
        <taxon>Ecdysozoa</taxon>
        <taxon>Nematoda</taxon>
        <taxon>Chromadorea</taxon>
        <taxon>Rhabditida</taxon>
        <taxon>Tylenchina</taxon>
        <taxon>Panagrolaimomorpha</taxon>
        <taxon>Panagrolaimoidea</taxon>
        <taxon>Panagrolaimidae</taxon>
        <taxon>Panagrolaimus</taxon>
    </lineage>
</organism>